<keyword evidence="3 4" id="KW-0479">Metal-binding</keyword>
<feature type="binding site" evidence="3 4">
    <location>
        <position position="138"/>
    </location>
    <ligand>
        <name>Zn(2+)</name>
        <dbReference type="ChEBI" id="CHEBI:29105"/>
    </ligand>
</feature>
<feature type="binding site" evidence="3">
    <location>
        <begin position="90"/>
        <end position="93"/>
    </location>
    <ligand>
        <name>NAD(+)</name>
        <dbReference type="ChEBI" id="CHEBI:57540"/>
    </ligand>
</feature>
<feature type="binding site" evidence="3">
    <location>
        <position position="219"/>
    </location>
    <ligand>
        <name>NAD(+)</name>
        <dbReference type="ChEBI" id="CHEBI:57540"/>
    </ligand>
</feature>
<dbReference type="GO" id="GO:0005737">
    <property type="term" value="C:cytoplasm"/>
    <property type="evidence" value="ECO:0007669"/>
    <property type="project" value="UniProtKB-SubCell"/>
</dbReference>
<comment type="caution">
    <text evidence="6">The sequence shown here is derived from an EMBL/GenBank/DDBJ whole genome shotgun (WGS) entry which is preliminary data.</text>
</comment>
<comment type="cofactor">
    <cofactor evidence="3">
        <name>Zn(2+)</name>
        <dbReference type="ChEBI" id="CHEBI:29105"/>
    </cofactor>
    <text evidence="3">Binds 1 zinc ion per subunit.</text>
</comment>
<organism evidence="6 7">
    <name type="scientific">Salinarimonas ramus</name>
    <dbReference type="NCBI Taxonomy" id="690164"/>
    <lineage>
        <taxon>Bacteria</taxon>
        <taxon>Pseudomonadati</taxon>
        <taxon>Pseudomonadota</taxon>
        <taxon>Alphaproteobacteria</taxon>
        <taxon>Hyphomicrobiales</taxon>
        <taxon>Salinarimonadaceae</taxon>
        <taxon>Salinarimonas</taxon>
    </lineage>
</organism>
<feature type="active site" description="Proton acceptor" evidence="3 4">
    <location>
        <position position="108"/>
    </location>
</feature>
<dbReference type="InterPro" id="IPR026591">
    <property type="entry name" value="Sirtuin_cat_small_dom_sf"/>
</dbReference>
<dbReference type="GO" id="GO:0008270">
    <property type="term" value="F:zinc ion binding"/>
    <property type="evidence" value="ECO:0007669"/>
    <property type="project" value="UniProtKB-UniRule"/>
</dbReference>
<comment type="function">
    <text evidence="3">NAD-dependent lysine deacetylase and desuccinylase that specifically removes acetyl and succinyl groups on target proteins. Modulates the activities of several proteins which are inactive in their acylated form.</text>
</comment>
<dbReference type="InterPro" id="IPR029035">
    <property type="entry name" value="DHS-like_NAD/FAD-binding_dom"/>
</dbReference>
<keyword evidence="1" id="KW-0808">Transferase</keyword>
<dbReference type="EC" id="2.3.1.286" evidence="3"/>
<dbReference type="PANTHER" id="PTHR11085">
    <property type="entry name" value="NAD-DEPENDENT PROTEIN DEACYLASE SIRTUIN-5, MITOCHONDRIAL-RELATED"/>
    <property type="match status" value="1"/>
</dbReference>
<dbReference type="HAMAP" id="MF_01121">
    <property type="entry name" value="Sirtuin_ClassIII"/>
    <property type="match status" value="1"/>
</dbReference>
<feature type="binding site" evidence="3">
    <location>
        <position position="135"/>
    </location>
    <ligand>
        <name>Zn(2+)</name>
        <dbReference type="ChEBI" id="CHEBI:29105"/>
    </ligand>
</feature>
<gene>
    <name evidence="3 6" type="primary">cobB</name>
    <name evidence="6" type="ORF">GCM10011322_16060</name>
</gene>
<feature type="binding site" evidence="3">
    <location>
        <begin position="201"/>
        <end position="203"/>
    </location>
    <ligand>
        <name>NAD(+)</name>
        <dbReference type="ChEBI" id="CHEBI:57540"/>
    </ligand>
</feature>
<keyword evidence="3 4" id="KW-0862">Zinc</keyword>
<comment type="catalytic activity">
    <reaction evidence="3">
        <text>N(6)-acetyl-L-lysyl-[protein] + NAD(+) + H2O = 2''-O-acetyl-ADP-D-ribose + nicotinamide + L-lysyl-[protein]</text>
        <dbReference type="Rhea" id="RHEA:43636"/>
        <dbReference type="Rhea" id="RHEA-COMP:9752"/>
        <dbReference type="Rhea" id="RHEA-COMP:10731"/>
        <dbReference type="ChEBI" id="CHEBI:15377"/>
        <dbReference type="ChEBI" id="CHEBI:17154"/>
        <dbReference type="ChEBI" id="CHEBI:29969"/>
        <dbReference type="ChEBI" id="CHEBI:57540"/>
        <dbReference type="ChEBI" id="CHEBI:61930"/>
        <dbReference type="ChEBI" id="CHEBI:83767"/>
        <dbReference type="EC" id="2.3.1.286"/>
    </reaction>
</comment>
<evidence type="ECO:0000313" key="6">
    <source>
        <dbReference type="EMBL" id="GGK30292.1"/>
    </source>
</evidence>
<keyword evidence="7" id="KW-1185">Reference proteome</keyword>
<keyword evidence="3" id="KW-0963">Cytoplasm</keyword>
<dbReference type="Gene3D" id="3.40.50.1220">
    <property type="entry name" value="TPP-binding domain"/>
    <property type="match status" value="1"/>
</dbReference>
<sequence>MNILVLTGAGISAESGLGTFRDVGGIWAKFDPMKLATPQAFARDPQTVQAFYDARRENLLAAEPNAAHRALARLEAGLAERGGRLTLVTQNIDDLHERAGHREVLHMHGELLKARCTACEAVAEVRCDLAGGSRCSACGREGTLRPHVVWFGEIPFHLDAIEERLMAADLFVAIGTSGAVYPAAGLVGAARQAGIATREINLDPSDNAYLFDETDYGRASETVPRWVEAVLGM</sequence>
<evidence type="ECO:0000256" key="1">
    <source>
        <dbReference type="ARBA" id="ARBA00022679"/>
    </source>
</evidence>
<reference evidence="6 7" key="1">
    <citation type="journal article" date="2014" name="Int. J. Syst. Evol. Microbiol.">
        <title>Complete genome sequence of Corynebacterium casei LMG S-19264T (=DSM 44701T), isolated from a smear-ripened cheese.</title>
        <authorList>
            <consortium name="US DOE Joint Genome Institute (JGI-PGF)"/>
            <person name="Walter F."/>
            <person name="Albersmeier A."/>
            <person name="Kalinowski J."/>
            <person name="Ruckert C."/>
        </authorList>
    </citation>
    <scope>NUCLEOTIDE SEQUENCE [LARGE SCALE GENOMIC DNA]</scope>
    <source>
        <strain evidence="6 7">CGMCC 1.9161</strain>
    </source>
</reference>
<protein>
    <recommendedName>
        <fullName evidence="3">NAD-dependent protein deacylase</fullName>
        <ecNumber evidence="3">2.3.1.286</ecNumber>
    </recommendedName>
    <alternativeName>
        <fullName evidence="3">Regulatory protein SIR2 homolog</fullName>
    </alternativeName>
</protein>
<keyword evidence="2 3" id="KW-0520">NAD</keyword>
<dbReference type="Gene3D" id="3.30.1600.10">
    <property type="entry name" value="SIR2/SIRT2 'Small Domain"/>
    <property type="match status" value="1"/>
</dbReference>
<feature type="binding site" evidence="3">
    <location>
        <begin position="8"/>
        <end position="27"/>
    </location>
    <ligand>
        <name>NAD(+)</name>
        <dbReference type="ChEBI" id="CHEBI:57540"/>
    </ligand>
</feature>
<accession>A0A917V3B3</accession>
<dbReference type="InterPro" id="IPR026590">
    <property type="entry name" value="Ssirtuin_cat_dom"/>
</dbReference>
<comment type="subcellular location">
    <subcellularLocation>
        <location evidence="3">Cytoplasm</location>
    </subcellularLocation>
</comment>
<feature type="domain" description="Deacetylase sirtuin-type" evidence="5">
    <location>
        <begin position="1"/>
        <end position="233"/>
    </location>
</feature>
<feature type="binding site" evidence="3">
    <location>
        <begin position="175"/>
        <end position="177"/>
    </location>
    <ligand>
        <name>NAD(+)</name>
        <dbReference type="ChEBI" id="CHEBI:57540"/>
    </ligand>
</feature>
<dbReference type="EMBL" id="BMMF01000004">
    <property type="protein sequence ID" value="GGK30292.1"/>
    <property type="molecule type" value="Genomic_DNA"/>
</dbReference>
<dbReference type="SUPFAM" id="SSF52467">
    <property type="entry name" value="DHS-like NAD/FAD-binding domain"/>
    <property type="match status" value="1"/>
</dbReference>
<comment type="catalytic activity">
    <reaction evidence="3">
        <text>N(6)-succinyl-L-lysyl-[protein] + NAD(+) + H2O = 2''-O-succinyl-ADP-D-ribose + nicotinamide + L-lysyl-[protein]</text>
        <dbReference type="Rhea" id="RHEA:47668"/>
        <dbReference type="Rhea" id="RHEA-COMP:9752"/>
        <dbReference type="Rhea" id="RHEA-COMP:11877"/>
        <dbReference type="ChEBI" id="CHEBI:15377"/>
        <dbReference type="ChEBI" id="CHEBI:17154"/>
        <dbReference type="ChEBI" id="CHEBI:29969"/>
        <dbReference type="ChEBI" id="CHEBI:57540"/>
        <dbReference type="ChEBI" id="CHEBI:87830"/>
        <dbReference type="ChEBI" id="CHEBI:87832"/>
    </reaction>
</comment>
<feature type="binding site" evidence="3">
    <location>
        <position position="52"/>
    </location>
    <ligand>
        <name>substrate</name>
    </ligand>
</feature>
<dbReference type="RefSeq" id="WP_210317596.1">
    <property type="nucleotide sequence ID" value="NZ_BMMF01000004.1"/>
</dbReference>
<dbReference type="GO" id="GO:0070403">
    <property type="term" value="F:NAD+ binding"/>
    <property type="evidence" value="ECO:0007669"/>
    <property type="project" value="UniProtKB-UniRule"/>
</dbReference>
<comment type="similarity">
    <text evidence="3">Belongs to the sirtuin family. Class III subfamily.</text>
</comment>
<dbReference type="GO" id="GO:0036054">
    <property type="term" value="F:protein-malonyllysine demalonylase activity"/>
    <property type="evidence" value="ECO:0007669"/>
    <property type="project" value="InterPro"/>
</dbReference>
<name>A0A917V3B3_9HYPH</name>
<dbReference type="PROSITE" id="PS50305">
    <property type="entry name" value="SIRTUIN"/>
    <property type="match status" value="1"/>
</dbReference>
<dbReference type="GO" id="GO:0017136">
    <property type="term" value="F:histone deacetylase activity, NAD-dependent"/>
    <property type="evidence" value="ECO:0007669"/>
    <property type="project" value="TreeGrafter"/>
</dbReference>
<evidence type="ECO:0000256" key="3">
    <source>
        <dbReference type="HAMAP-Rule" id="MF_01121"/>
    </source>
</evidence>
<feature type="binding site" evidence="3 4">
    <location>
        <position position="116"/>
    </location>
    <ligand>
        <name>Zn(2+)</name>
        <dbReference type="ChEBI" id="CHEBI:29105"/>
    </ligand>
</feature>
<dbReference type="GO" id="GO:0036055">
    <property type="term" value="F:protein-succinyllysine desuccinylase activity"/>
    <property type="evidence" value="ECO:0007669"/>
    <property type="project" value="UniProtKB-UniRule"/>
</dbReference>
<feature type="binding site" evidence="3">
    <location>
        <position position="55"/>
    </location>
    <ligand>
        <name>substrate</name>
    </ligand>
</feature>
<proteinExistence type="inferred from homology"/>
<evidence type="ECO:0000259" key="5">
    <source>
        <dbReference type="PROSITE" id="PS50305"/>
    </source>
</evidence>
<dbReference type="Pfam" id="PF02146">
    <property type="entry name" value="SIR2"/>
    <property type="match status" value="1"/>
</dbReference>
<comment type="domain">
    <text evidence="3">2 residues (Tyr-52 and Arg-55) present in a large hydrophobic pocket are probably involved in substrate specificity. They are important for desuccinylation activity, but dispensable for deacetylation activity.</text>
</comment>
<dbReference type="InterPro" id="IPR027546">
    <property type="entry name" value="Sirtuin_class_III"/>
</dbReference>
<evidence type="ECO:0000313" key="7">
    <source>
        <dbReference type="Proteomes" id="UP000600449"/>
    </source>
</evidence>
<evidence type="ECO:0000256" key="2">
    <source>
        <dbReference type="ARBA" id="ARBA00023027"/>
    </source>
</evidence>
<dbReference type="PANTHER" id="PTHR11085:SF4">
    <property type="entry name" value="NAD-DEPENDENT PROTEIN DEACYLASE"/>
    <property type="match status" value="1"/>
</dbReference>
<dbReference type="CDD" id="cd01412">
    <property type="entry name" value="SIRT5_Af1_CobB"/>
    <property type="match status" value="1"/>
</dbReference>
<evidence type="ECO:0000256" key="4">
    <source>
        <dbReference type="PROSITE-ProRule" id="PRU00236"/>
    </source>
</evidence>
<dbReference type="InterPro" id="IPR003000">
    <property type="entry name" value="Sirtuin"/>
</dbReference>
<dbReference type="InterPro" id="IPR050134">
    <property type="entry name" value="NAD-dep_sirtuin_deacylases"/>
</dbReference>
<feature type="binding site" evidence="3 4">
    <location>
        <position position="119"/>
    </location>
    <ligand>
        <name>Zn(2+)</name>
        <dbReference type="ChEBI" id="CHEBI:29105"/>
    </ligand>
</feature>
<dbReference type="AlphaFoldDB" id="A0A917V3B3"/>
<feature type="binding site" evidence="4">
    <location>
        <position position="127"/>
    </location>
    <ligand>
        <name>Zn(2+)</name>
        <dbReference type="ChEBI" id="CHEBI:29105"/>
    </ligand>
</feature>
<dbReference type="Proteomes" id="UP000600449">
    <property type="component" value="Unassembled WGS sequence"/>
</dbReference>